<gene>
    <name evidence="7" type="ORF">K452DRAFT_331801</name>
</gene>
<feature type="compositionally biased region" description="Polar residues" evidence="5">
    <location>
        <begin position="9"/>
        <end position="30"/>
    </location>
</feature>
<dbReference type="Gene3D" id="6.10.140.1900">
    <property type="match status" value="1"/>
</dbReference>
<dbReference type="PANTHER" id="PTHR13430:SF4">
    <property type="entry name" value="AUTOPHAGY-RELATED PROTEIN 13"/>
    <property type="match status" value="1"/>
</dbReference>
<feature type="compositionally biased region" description="Polar residues" evidence="5">
    <location>
        <begin position="724"/>
        <end position="733"/>
    </location>
</feature>
<evidence type="ECO:0000256" key="4">
    <source>
        <dbReference type="RuleBase" id="RU361214"/>
    </source>
</evidence>
<feature type="domain" description="Autophagy-related protein 13 N-terminal" evidence="6">
    <location>
        <begin position="70"/>
        <end position="308"/>
    </location>
</feature>
<keyword evidence="8" id="KW-1185">Reference proteome</keyword>
<dbReference type="GO" id="GO:1990316">
    <property type="term" value="C:Atg1/ULK1 kinase complex"/>
    <property type="evidence" value="ECO:0007669"/>
    <property type="project" value="InterPro"/>
</dbReference>
<dbReference type="Gene3D" id="3.30.900.10">
    <property type="entry name" value="HORMA domain"/>
    <property type="match status" value="1"/>
</dbReference>
<dbReference type="GO" id="GO:0034727">
    <property type="term" value="P:piecemeal microautophagy of the nucleus"/>
    <property type="evidence" value="ECO:0007669"/>
    <property type="project" value="TreeGrafter"/>
</dbReference>
<dbReference type="GO" id="GO:0034497">
    <property type="term" value="P:protein localization to phagophore assembly site"/>
    <property type="evidence" value="ECO:0007669"/>
    <property type="project" value="TreeGrafter"/>
</dbReference>
<feature type="compositionally biased region" description="Polar residues" evidence="5">
    <location>
        <begin position="474"/>
        <end position="495"/>
    </location>
</feature>
<evidence type="ECO:0000313" key="7">
    <source>
        <dbReference type="EMBL" id="KAF2135538.1"/>
    </source>
</evidence>
<feature type="compositionally biased region" description="Low complexity" evidence="5">
    <location>
        <begin position="788"/>
        <end position="803"/>
    </location>
</feature>
<protein>
    <recommendedName>
        <fullName evidence="2 4">Autophagy-related protein 13</fullName>
    </recommendedName>
</protein>
<dbReference type="PANTHER" id="PTHR13430">
    <property type="match status" value="1"/>
</dbReference>
<sequence>MHQHPRPSSARTTGSANSPRSNPLRPTSTAPPVARSDAGSDYMEKASDGGEPDYGETDEERTIRKLNQVIMQFFKKATLTILSARTTLPQISSAKGELRQSKWFSLVLNETDIYNEDLRDWTAADLVSTAPPPLCVEIYLDLKDLSDGEALAIIDEHGKLWDVAEALNAASSATPRPVSRSGRTSQVLLERWTIEVTDNKTMDAEGIRVSLPNVYKNAIALFRSLYTFTRFMPTWKYYRTWAKPSTHNLLPLKYRITNGLFKSPRRDTLDMPLYPAAESVAQSHSFDATKSPVGNLNISVQYRSNTDFRVEGSESVLSSHFMGMDEQYFSPSFPERVVPGSLPTHRRFPSDQQDVGQAYGSLSTFHQVGPPTGTSPISALRAARDIVSHSPDESPPQKIPPNHRIVTGSKSSLRGSDNASPVPRRGSVSFRPENPFKAGSLSSSPVPGIQVPPSPGTSLGRTSSTGGPGHTRNRSSLNALPQTALRTPSGHSLPNETAIASSASSSPKPAPISRYSGGGSKTEEDNSSGKGSASSSAQPLEGGSSGSVQTDEENISDFLKLLESKKDLKSLNRTDSASRDASMRRTTAALSKYQRMRDSNAALSDSISSSLLLHRSSSSSSRQLGNVPGMIGGASVSTSSSPGKPISPHTPHTPAIPSRLSANSIIDYDEPRGISSRDRHRRREEPRDDADSDSTARQVIREGTTAIDIPTSPRPWAYGHARRSSSVAQQQRNTLDEEPDIFGLRSASLPNEDRGGDLSLSELLVAGTPADDAPRDTAGSSAPDTEESASQAASNAPPSATSTRHPSLSLRTRTEPNPFAASRRGSSRYSFVASRPTTATLDDDEPLLFTMSELGTQNSRRSIDGRSSAQSDRRG</sequence>
<feature type="compositionally biased region" description="Low complexity" evidence="5">
    <location>
        <begin position="498"/>
        <end position="513"/>
    </location>
</feature>
<dbReference type="RefSeq" id="XP_033391256.1">
    <property type="nucleotide sequence ID" value="XM_033545136.1"/>
</dbReference>
<accession>A0A6A6AWA2</accession>
<evidence type="ECO:0000256" key="1">
    <source>
        <dbReference type="ARBA" id="ARBA00005246"/>
    </source>
</evidence>
<evidence type="ECO:0000259" key="6">
    <source>
        <dbReference type="Pfam" id="PF10033"/>
    </source>
</evidence>
<dbReference type="Pfam" id="PF10033">
    <property type="entry name" value="ATG13"/>
    <property type="match status" value="1"/>
</dbReference>
<feature type="compositionally biased region" description="Low complexity" evidence="5">
    <location>
        <begin position="603"/>
        <end position="621"/>
    </location>
</feature>
<feature type="region of interest" description="Disordered" evidence="5">
    <location>
        <begin position="768"/>
        <end position="875"/>
    </location>
</feature>
<name>A0A6A6AWA2_9PEZI</name>
<dbReference type="InterPro" id="IPR018731">
    <property type="entry name" value="Atg13_N"/>
</dbReference>
<feature type="compositionally biased region" description="Low complexity" evidence="5">
    <location>
        <begin position="528"/>
        <end position="537"/>
    </location>
</feature>
<keyword evidence="3 4" id="KW-0072">Autophagy</keyword>
<comment type="similarity">
    <text evidence="1 4">Belongs to the ATG13 family. Fungi subfamily.</text>
</comment>
<feature type="compositionally biased region" description="Basic and acidic residues" evidence="5">
    <location>
        <begin position="560"/>
        <end position="583"/>
    </location>
</feature>
<evidence type="ECO:0000256" key="3">
    <source>
        <dbReference type="ARBA" id="ARBA00023006"/>
    </source>
</evidence>
<dbReference type="AlphaFoldDB" id="A0A6A6AWA2"/>
<evidence type="ECO:0000256" key="2">
    <source>
        <dbReference type="ARBA" id="ARBA00013801"/>
    </source>
</evidence>
<dbReference type="GO" id="GO:0000423">
    <property type="term" value="P:mitophagy"/>
    <property type="evidence" value="ECO:0007669"/>
    <property type="project" value="TreeGrafter"/>
</dbReference>
<dbReference type="GeneID" id="54302632"/>
<proteinExistence type="inferred from homology"/>
<dbReference type="OrthoDB" id="70161at2759"/>
<feature type="compositionally biased region" description="Low complexity" evidence="5">
    <location>
        <begin position="456"/>
        <end position="465"/>
    </location>
</feature>
<dbReference type="InterPro" id="IPR036570">
    <property type="entry name" value="HORMA_dom_sf"/>
</dbReference>
<dbReference type="GO" id="GO:0000407">
    <property type="term" value="C:phagophore assembly site"/>
    <property type="evidence" value="ECO:0007669"/>
    <property type="project" value="TreeGrafter"/>
</dbReference>
<evidence type="ECO:0000256" key="5">
    <source>
        <dbReference type="SAM" id="MobiDB-lite"/>
    </source>
</evidence>
<dbReference type="InterPro" id="IPR040182">
    <property type="entry name" value="ATG13"/>
</dbReference>
<dbReference type="GO" id="GO:0005829">
    <property type="term" value="C:cytosol"/>
    <property type="evidence" value="ECO:0007669"/>
    <property type="project" value="TreeGrafter"/>
</dbReference>
<feature type="compositionally biased region" description="Polar residues" evidence="5">
    <location>
        <begin position="853"/>
        <end position="875"/>
    </location>
</feature>
<feature type="region of interest" description="Disordered" evidence="5">
    <location>
        <begin position="387"/>
        <end position="739"/>
    </location>
</feature>
<dbReference type="EMBL" id="ML995573">
    <property type="protein sequence ID" value="KAF2135538.1"/>
    <property type="molecule type" value="Genomic_DNA"/>
</dbReference>
<feature type="compositionally biased region" description="Polar residues" evidence="5">
    <location>
        <begin position="408"/>
        <end position="419"/>
    </location>
</feature>
<feature type="region of interest" description="Disordered" evidence="5">
    <location>
        <begin position="1"/>
        <end position="58"/>
    </location>
</feature>
<evidence type="ECO:0000313" key="8">
    <source>
        <dbReference type="Proteomes" id="UP000799438"/>
    </source>
</evidence>
<reference evidence="7" key="1">
    <citation type="journal article" date="2020" name="Stud. Mycol.">
        <title>101 Dothideomycetes genomes: a test case for predicting lifestyles and emergence of pathogens.</title>
        <authorList>
            <person name="Haridas S."/>
            <person name="Albert R."/>
            <person name="Binder M."/>
            <person name="Bloem J."/>
            <person name="Labutti K."/>
            <person name="Salamov A."/>
            <person name="Andreopoulos B."/>
            <person name="Baker S."/>
            <person name="Barry K."/>
            <person name="Bills G."/>
            <person name="Bluhm B."/>
            <person name="Cannon C."/>
            <person name="Castanera R."/>
            <person name="Culley D."/>
            <person name="Daum C."/>
            <person name="Ezra D."/>
            <person name="Gonzalez J."/>
            <person name="Henrissat B."/>
            <person name="Kuo A."/>
            <person name="Liang C."/>
            <person name="Lipzen A."/>
            <person name="Lutzoni F."/>
            <person name="Magnuson J."/>
            <person name="Mondo S."/>
            <person name="Nolan M."/>
            <person name="Ohm R."/>
            <person name="Pangilinan J."/>
            <person name="Park H.-J."/>
            <person name="Ramirez L."/>
            <person name="Alfaro M."/>
            <person name="Sun H."/>
            <person name="Tritt A."/>
            <person name="Yoshinaga Y."/>
            <person name="Zwiers L.-H."/>
            <person name="Turgeon B."/>
            <person name="Goodwin S."/>
            <person name="Spatafora J."/>
            <person name="Crous P."/>
            <person name="Grigoriev I."/>
        </authorList>
    </citation>
    <scope>NUCLEOTIDE SEQUENCE</scope>
    <source>
        <strain evidence="7">CBS 121167</strain>
    </source>
</reference>
<dbReference type="Proteomes" id="UP000799438">
    <property type="component" value="Unassembled WGS sequence"/>
</dbReference>
<organism evidence="7 8">
    <name type="scientific">Aplosporella prunicola CBS 121167</name>
    <dbReference type="NCBI Taxonomy" id="1176127"/>
    <lineage>
        <taxon>Eukaryota</taxon>
        <taxon>Fungi</taxon>
        <taxon>Dikarya</taxon>
        <taxon>Ascomycota</taxon>
        <taxon>Pezizomycotina</taxon>
        <taxon>Dothideomycetes</taxon>
        <taxon>Dothideomycetes incertae sedis</taxon>
        <taxon>Botryosphaeriales</taxon>
        <taxon>Aplosporellaceae</taxon>
        <taxon>Aplosporella</taxon>
    </lineage>
</organism>